<comment type="caution">
    <text evidence="1">The sequence shown here is derived from an EMBL/GenBank/DDBJ whole genome shotgun (WGS) entry which is preliminary data.</text>
</comment>
<reference evidence="1" key="1">
    <citation type="submission" date="2024-09" db="EMBL/GenBank/DDBJ databases">
        <title>Draft Genome Sequences of Neofusicoccum parvum.</title>
        <authorList>
            <person name="Ashida A."/>
            <person name="Camagna M."/>
            <person name="Tanaka A."/>
            <person name="Takemoto D."/>
        </authorList>
    </citation>
    <scope>NUCLEOTIDE SEQUENCE</scope>
    <source>
        <strain evidence="1">PPO83</strain>
    </source>
</reference>
<keyword evidence="2" id="KW-1185">Reference proteome</keyword>
<sequence>MSLPEFPPTTKPFKVALVGGGIGGLSLAVGLLKHGVPFHIYEAAPFFSEIGAGVGFAPNAQRAMGLIDPRIKAGYDRHATVNAYEDNQKYFFEFRMGMDGRAGSRTEGKKAGDLISQPGGPGKGMNMIHRARFLEELVALLPEGCASFAKTLSRVEELDEGVRLHFEDGTTAEADAAIGCDGVRSRVRDSLFGERTRAVFSGKYAYRGFVPMEAAVELLGEPLARNSQAYLGYGGHVLTMPVERGKTMNVVAFQTKPDGVWEHDMWRLPMRKDDLHRDFAEWSPDVNKILSLMQQPDIWALFDHPRLKQLSRGKIALIGDAGHATTPHQGSGAAMALEDAYVLSGLLGITDSKEEIPKALQAFSIVRTERTMTLVETSRQCGEVYEFLGPDGDNLAQIDANLRVRYNWIWDEDVAAEGELAKEIFRSLARKISFEARL</sequence>
<name>A0ACB5RSA6_9PEZI</name>
<gene>
    <name evidence="1" type="primary">g6166</name>
    <name evidence="1" type="ORF">NpPPO83_00006166</name>
</gene>
<evidence type="ECO:0000313" key="2">
    <source>
        <dbReference type="Proteomes" id="UP001165186"/>
    </source>
</evidence>
<protein>
    <submittedName>
        <fullName evidence="1">Uncharacterized protein</fullName>
    </submittedName>
</protein>
<evidence type="ECO:0000313" key="1">
    <source>
        <dbReference type="EMBL" id="GME23369.1"/>
    </source>
</evidence>
<organism evidence="1 2">
    <name type="scientific">Neofusicoccum parvum</name>
    <dbReference type="NCBI Taxonomy" id="310453"/>
    <lineage>
        <taxon>Eukaryota</taxon>
        <taxon>Fungi</taxon>
        <taxon>Dikarya</taxon>
        <taxon>Ascomycota</taxon>
        <taxon>Pezizomycotina</taxon>
        <taxon>Dothideomycetes</taxon>
        <taxon>Dothideomycetes incertae sedis</taxon>
        <taxon>Botryosphaeriales</taxon>
        <taxon>Botryosphaeriaceae</taxon>
        <taxon>Neofusicoccum</taxon>
    </lineage>
</organism>
<dbReference type="EMBL" id="BSXG01000007">
    <property type="protein sequence ID" value="GME23369.1"/>
    <property type="molecule type" value="Genomic_DNA"/>
</dbReference>
<proteinExistence type="predicted"/>
<dbReference type="Proteomes" id="UP001165186">
    <property type="component" value="Unassembled WGS sequence"/>
</dbReference>
<accession>A0ACB5RSA6</accession>